<proteinExistence type="predicted"/>
<gene>
    <name evidence="1" type="ORF">MSAN_01513300</name>
</gene>
<evidence type="ECO:0000313" key="2">
    <source>
        <dbReference type="Proteomes" id="UP000623467"/>
    </source>
</evidence>
<protein>
    <submittedName>
        <fullName evidence="1">Uncharacterized protein</fullName>
    </submittedName>
</protein>
<keyword evidence="2" id="KW-1185">Reference proteome</keyword>
<sequence>MYQGEGAEEEWRHHVAKYESIRHPNIMQLYGLVITKGLYAMVFHDELIPFTEFFNRFQHSPILSTYIIGYCSTEFGEATKYIGDIFCVMNPMRLPGWIQPRTGQFCLDLTQGGADEGYNLRDTGIHRLENVSLDAPYSEDTIISSLSEDQYHELCSKPWIARYHCFQIPTEHPVGPGVLRWDSQNGTCVRITEPLQILLKEELHWHNYGNAPDELLPNSWIRYDFPQMFALQLELNLWLPSYASYTIRKAWLAQANHIFAELQELEHVADYVFVDGVRFILRITDKHDISEGYLFACPPQDFRTNTEPHANLYQWPACPAYWSLDPSGADRLSTEDAKNLGFPAIHIETRINGWSWDHSVYEGLRRLHEGKGFDPDSQEVARQLGYPLFEVLSNRVPFPAREVDDWSRWCEQDNSALCQSLGHYL</sequence>
<dbReference type="Proteomes" id="UP000623467">
    <property type="component" value="Unassembled WGS sequence"/>
</dbReference>
<evidence type="ECO:0000313" key="1">
    <source>
        <dbReference type="EMBL" id="KAF7353254.1"/>
    </source>
</evidence>
<name>A0A8H6Y7G9_9AGAR</name>
<dbReference type="OrthoDB" id="3005282at2759"/>
<organism evidence="1 2">
    <name type="scientific">Mycena sanguinolenta</name>
    <dbReference type="NCBI Taxonomy" id="230812"/>
    <lineage>
        <taxon>Eukaryota</taxon>
        <taxon>Fungi</taxon>
        <taxon>Dikarya</taxon>
        <taxon>Basidiomycota</taxon>
        <taxon>Agaricomycotina</taxon>
        <taxon>Agaricomycetes</taxon>
        <taxon>Agaricomycetidae</taxon>
        <taxon>Agaricales</taxon>
        <taxon>Marasmiineae</taxon>
        <taxon>Mycenaceae</taxon>
        <taxon>Mycena</taxon>
    </lineage>
</organism>
<comment type="caution">
    <text evidence="1">The sequence shown here is derived from an EMBL/GenBank/DDBJ whole genome shotgun (WGS) entry which is preliminary data.</text>
</comment>
<reference evidence="1" key="1">
    <citation type="submission" date="2020-05" db="EMBL/GenBank/DDBJ databases">
        <title>Mycena genomes resolve the evolution of fungal bioluminescence.</title>
        <authorList>
            <person name="Tsai I.J."/>
        </authorList>
    </citation>
    <scope>NUCLEOTIDE SEQUENCE</scope>
    <source>
        <strain evidence="1">160909Yilan</strain>
    </source>
</reference>
<dbReference type="EMBL" id="JACAZH010000012">
    <property type="protein sequence ID" value="KAF7353254.1"/>
    <property type="molecule type" value="Genomic_DNA"/>
</dbReference>
<dbReference type="AlphaFoldDB" id="A0A8H6Y7G9"/>
<accession>A0A8H6Y7G9</accession>